<name>A0ABV0RKQ1_9TELE</name>
<sequence>MILSSSKDLLSSYLPFSFLNTHSALHGLQWLGRKQVKIQQKYKTKQNLKDYQKTEKTLLKAFKSSGSFKEKQKKVTVIEDFCTLLSFRSALLMNMYPSYLCGQYLISSFL</sequence>
<comment type="caution">
    <text evidence="1">The sequence shown here is derived from an EMBL/GenBank/DDBJ whole genome shotgun (WGS) entry which is preliminary data.</text>
</comment>
<gene>
    <name evidence="1" type="ORF">XENOCAPTIV_013421</name>
</gene>
<proteinExistence type="predicted"/>
<organism evidence="1 2">
    <name type="scientific">Xenoophorus captivus</name>
    <dbReference type="NCBI Taxonomy" id="1517983"/>
    <lineage>
        <taxon>Eukaryota</taxon>
        <taxon>Metazoa</taxon>
        <taxon>Chordata</taxon>
        <taxon>Craniata</taxon>
        <taxon>Vertebrata</taxon>
        <taxon>Euteleostomi</taxon>
        <taxon>Actinopterygii</taxon>
        <taxon>Neopterygii</taxon>
        <taxon>Teleostei</taxon>
        <taxon>Neoteleostei</taxon>
        <taxon>Acanthomorphata</taxon>
        <taxon>Ovalentaria</taxon>
        <taxon>Atherinomorphae</taxon>
        <taxon>Cyprinodontiformes</taxon>
        <taxon>Goodeidae</taxon>
        <taxon>Xenoophorus</taxon>
    </lineage>
</organism>
<evidence type="ECO:0000313" key="2">
    <source>
        <dbReference type="Proteomes" id="UP001434883"/>
    </source>
</evidence>
<reference evidence="1 2" key="1">
    <citation type="submission" date="2021-06" db="EMBL/GenBank/DDBJ databases">
        <authorList>
            <person name="Palmer J.M."/>
        </authorList>
    </citation>
    <scope>NUCLEOTIDE SEQUENCE [LARGE SCALE GENOMIC DNA]</scope>
    <source>
        <strain evidence="1 2">XC_2019</strain>
        <tissue evidence="1">Muscle</tissue>
    </source>
</reference>
<keyword evidence="2" id="KW-1185">Reference proteome</keyword>
<dbReference type="Proteomes" id="UP001434883">
    <property type="component" value="Unassembled WGS sequence"/>
</dbReference>
<dbReference type="EMBL" id="JAHRIN010050692">
    <property type="protein sequence ID" value="MEQ2208750.1"/>
    <property type="molecule type" value="Genomic_DNA"/>
</dbReference>
<accession>A0ABV0RKQ1</accession>
<evidence type="ECO:0000313" key="1">
    <source>
        <dbReference type="EMBL" id="MEQ2208750.1"/>
    </source>
</evidence>
<protein>
    <submittedName>
        <fullName evidence="1">Uncharacterized protein</fullName>
    </submittedName>
</protein>